<dbReference type="Proteomes" id="UP001231189">
    <property type="component" value="Unassembled WGS sequence"/>
</dbReference>
<dbReference type="SMART" id="SM00343">
    <property type="entry name" value="ZnF_C2HC"/>
    <property type="match status" value="2"/>
</dbReference>
<dbReference type="AlphaFoldDB" id="A0AAD8RT17"/>
<keyword evidence="1" id="KW-0479">Metal-binding</keyword>
<feature type="region of interest" description="Disordered" evidence="2">
    <location>
        <begin position="78"/>
        <end position="142"/>
    </location>
</feature>
<organism evidence="4 5">
    <name type="scientific">Lolium multiflorum</name>
    <name type="common">Italian ryegrass</name>
    <name type="synonym">Lolium perenne subsp. multiflorum</name>
    <dbReference type="NCBI Taxonomy" id="4521"/>
    <lineage>
        <taxon>Eukaryota</taxon>
        <taxon>Viridiplantae</taxon>
        <taxon>Streptophyta</taxon>
        <taxon>Embryophyta</taxon>
        <taxon>Tracheophyta</taxon>
        <taxon>Spermatophyta</taxon>
        <taxon>Magnoliopsida</taxon>
        <taxon>Liliopsida</taxon>
        <taxon>Poales</taxon>
        <taxon>Poaceae</taxon>
        <taxon>BOP clade</taxon>
        <taxon>Pooideae</taxon>
        <taxon>Poodae</taxon>
        <taxon>Poeae</taxon>
        <taxon>Poeae Chloroplast Group 2 (Poeae type)</taxon>
        <taxon>Loliodinae</taxon>
        <taxon>Loliinae</taxon>
        <taxon>Lolium</taxon>
    </lineage>
</organism>
<evidence type="ECO:0000256" key="2">
    <source>
        <dbReference type="SAM" id="MobiDB-lite"/>
    </source>
</evidence>
<keyword evidence="1" id="KW-0863">Zinc-finger</keyword>
<dbReference type="PANTHER" id="PTHR33170:SF2">
    <property type="entry name" value="OS12G0531500 PROTEIN"/>
    <property type="match status" value="1"/>
</dbReference>
<evidence type="ECO:0000313" key="5">
    <source>
        <dbReference type="Proteomes" id="UP001231189"/>
    </source>
</evidence>
<dbReference type="GO" id="GO:0008270">
    <property type="term" value="F:zinc ion binding"/>
    <property type="evidence" value="ECO:0007669"/>
    <property type="project" value="UniProtKB-KW"/>
</dbReference>
<dbReference type="Pfam" id="PF00098">
    <property type="entry name" value="zf-CCHC"/>
    <property type="match status" value="1"/>
</dbReference>
<dbReference type="InterPro" id="IPR036875">
    <property type="entry name" value="Znf_CCHC_sf"/>
</dbReference>
<dbReference type="PANTHER" id="PTHR33170">
    <property type="entry name" value="DUF4283 DOMAIN-CONTAINING PROTEIN-RELATED"/>
    <property type="match status" value="1"/>
</dbReference>
<feature type="region of interest" description="Disordered" evidence="2">
    <location>
        <begin position="22"/>
        <end position="51"/>
    </location>
</feature>
<dbReference type="PROSITE" id="PS50158">
    <property type="entry name" value="ZF_CCHC"/>
    <property type="match status" value="1"/>
</dbReference>
<keyword evidence="5" id="KW-1185">Reference proteome</keyword>
<dbReference type="Gene3D" id="4.10.60.10">
    <property type="entry name" value="Zinc finger, CCHC-type"/>
    <property type="match status" value="1"/>
</dbReference>
<feature type="compositionally biased region" description="Acidic residues" evidence="2">
    <location>
        <begin position="26"/>
        <end position="40"/>
    </location>
</feature>
<feature type="compositionally biased region" description="Basic residues" evidence="2">
    <location>
        <begin position="1034"/>
        <end position="1044"/>
    </location>
</feature>
<dbReference type="InterPro" id="IPR001878">
    <property type="entry name" value="Znf_CCHC"/>
</dbReference>
<name>A0AAD8RT17_LOLMU</name>
<comment type="caution">
    <text evidence="4">The sequence shown here is derived from an EMBL/GenBank/DDBJ whole genome shotgun (WGS) entry which is preliminary data.</text>
</comment>
<gene>
    <name evidence="4" type="ORF">QYE76_005603</name>
</gene>
<evidence type="ECO:0000313" key="4">
    <source>
        <dbReference type="EMBL" id="KAK1631288.1"/>
    </source>
</evidence>
<evidence type="ECO:0000259" key="3">
    <source>
        <dbReference type="PROSITE" id="PS50158"/>
    </source>
</evidence>
<feature type="compositionally biased region" description="Acidic residues" evidence="2">
    <location>
        <begin position="635"/>
        <end position="646"/>
    </location>
</feature>
<protein>
    <recommendedName>
        <fullName evidence="3">CCHC-type domain-containing protein</fullName>
    </recommendedName>
</protein>
<proteinExistence type="predicted"/>
<feature type="compositionally biased region" description="Basic and acidic residues" evidence="2">
    <location>
        <begin position="660"/>
        <end position="675"/>
    </location>
</feature>
<feature type="region of interest" description="Disordered" evidence="2">
    <location>
        <begin position="609"/>
        <end position="781"/>
    </location>
</feature>
<feature type="region of interest" description="Disordered" evidence="2">
    <location>
        <begin position="345"/>
        <end position="371"/>
    </location>
</feature>
<dbReference type="EMBL" id="JAUUTY010000005">
    <property type="protein sequence ID" value="KAK1631288.1"/>
    <property type="molecule type" value="Genomic_DNA"/>
</dbReference>
<keyword evidence="1" id="KW-0862">Zinc</keyword>
<accession>A0AAD8RT17</accession>
<dbReference type="GO" id="GO:0003676">
    <property type="term" value="F:nucleic acid binding"/>
    <property type="evidence" value="ECO:0007669"/>
    <property type="project" value="InterPro"/>
</dbReference>
<feature type="region of interest" description="Disordered" evidence="2">
    <location>
        <begin position="970"/>
        <end position="1059"/>
    </location>
</feature>
<feature type="domain" description="CCHC-type" evidence="3">
    <location>
        <begin position="380"/>
        <end position="393"/>
    </location>
</feature>
<feature type="compositionally biased region" description="Low complexity" evidence="2">
    <location>
        <begin position="677"/>
        <end position="688"/>
    </location>
</feature>
<dbReference type="SUPFAM" id="SSF57756">
    <property type="entry name" value="Retrovirus zinc finger-like domains"/>
    <property type="match status" value="1"/>
</dbReference>
<sequence>MVAEGCRGRFWVLSDEDGEFSSAADLELDAGEELSAEEERDPPRRPSPAVGLASFISRAEELGGSLRLGRRAAFAPGGRGSLFRQSSAPRFRRLGDAAGPGRRRSARGEERGVLQTLGPRSAPVGERAGGEPRPEPPASPMSAPLLRVDVEAAPGAPSWAEAGPSGGPALGLLGLDCLALCSIPEGLGGVCAGGAEEDDLHVSVGFVNSGEAGAGPVGWVRPRPLARRFRWLWLPKGCTQPDLGFPVRQSEVRKHLNDPTAPPHRLLRKIPPPPPLSRSFAEAVMERGGRGGTTGREAAGGRTAAVAMWGAAPGVVMVFGRREVVAGSVQVEARRVTTAAMARSIGQGDRAANSGAAQPLAKGKSKAGTAKAGAPIGGECFKCGRAGHFQSECTFEPLCVICSGEGHSSASCPSRGKILRLQSMGHAITGGGFYNIEVEPLRGGQTPGEVFAAIISFKGKPLSEEQLSDELKHLVDELWDWQVRKLSEVEFSVAFPSRETLRLSTGSGKLYLPLSKTETAIREAFLAPRPSVVLPSTWVRLTGVPEDLMTKERLLAAFVMIGRPFDVDELSLLKRDTEPIRMRFHCRYPERIKGSVQVFVNGEGFTVGVQAEAPPRGGAGGSGGGAPPPPPPPREEDEEDSDEFSTDSEWNKHGQRRRNKDNSNDKDKGQEKDKGPASTTAGKGSKGTTTGGQGAMSAPPPGKGRVDGPSSFDQYGSNLRKDTLSFSFPALEGHGGGKVLLGAEGDEAGLPGLEGSSVSTVSDPLPSWSVDSPSSQGPPAKLARLELVSEPQPKGKELVGEAQGMEVEGELVMSDVETGGGQRLQGPVLQDLQKEAQVGTPMARGPRSMAIPYVRKATPATTSVVRKSARTTGGASAVSILERAQLLTADKNLENAKENAKVAEKGTDFSVLDLFPDSHLSSVVKESCVIFSPTVGSPGEALSIIRAKEKVQAALVATARRLKLEAEARKAAGASASPMPREGLGNPDECATVPGGELTRTEEKTGPVPSGEEGDLAERDVQEDAAGIADNPRRKAPKKRRKKSSLTVRKGASKRKGPQ</sequence>
<evidence type="ECO:0000256" key="1">
    <source>
        <dbReference type="PROSITE-ProRule" id="PRU00047"/>
    </source>
</evidence>
<reference evidence="4" key="1">
    <citation type="submission" date="2023-07" db="EMBL/GenBank/DDBJ databases">
        <title>A chromosome-level genome assembly of Lolium multiflorum.</title>
        <authorList>
            <person name="Chen Y."/>
            <person name="Copetti D."/>
            <person name="Kolliker R."/>
            <person name="Studer B."/>
        </authorList>
    </citation>
    <scope>NUCLEOTIDE SEQUENCE</scope>
    <source>
        <strain evidence="4">02402/16</strain>
        <tissue evidence="4">Leaf</tissue>
    </source>
</reference>